<dbReference type="InterPro" id="IPR017941">
    <property type="entry name" value="Rieske_2Fe-2S"/>
</dbReference>
<accession>A0A0K1PRN4</accession>
<keyword evidence="4" id="KW-0411">Iron-sulfur</keyword>
<dbReference type="AlphaFoldDB" id="A0A0K1PRN4"/>
<organism evidence="6 7">
    <name type="scientific">Labilithrix luteola</name>
    <dbReference type="NCBI Taxonomy" id="1391654"/>
    <lineage>
        <taxon>Bacteria</taxon>
        <taxon>Pseudomonadati</taxon>
        <taxon>Myxococcota</taxon>
        <taxon>Polyangia</taxon>
        <taxon>Polyangiales</taxon>
        <taxon>Labilitrichaceae</taxon>
        <taxon>Labilithrix</taxon>
    </lineage>
</organism>
<dbReference type="InterPro" id="IPR036922">
    <property type="entry name" value="Rieske_2Fe-2S_sf"/>
</dbReference>
<evidence type="ECO:0000313" key="7">
    <source>
        <dbReference type="Proteomes" id="UP000064967"/>
    </source>
</evidence>
<dbReference type="STRING" id="1391654.AKJ09_02705"/>
<gene>
    <name evidence="6" type="ORF">AKJ09_02705</name>
</gene>
<dbReference type="OrthoDB" id="9800167at2"/>
<protein>
    <recommendedName>
        <fullName evidence="5">Rieske domain-containing protein</fullName>
    </recommendedName>
</protein>
<proteinExistence type="predicted"/>
<dbReference type="CDD" id="cd03467">
    <property type="entry name" value="Rieske"/>
    <property type="match status" value="1"/>
</dbReference>
<name>A0A0K1PRN4_9BACT</name>
<keyword evidence="1" id="KW-0001">2Fe-2S</keyword>
<evidence type="ECO:0000256" key="1">
    <source>
        <dbReference type="ARBA" id="ARBA00022714"/>
    </source>
</evidence>
<dbReference type="EMBL" id="CP012333">
    <property type="protein sequence ID" value="AKU96041.1"/>
    <property type="molecule type" value="Genomic_DNA"/>
</dbReference>
<dbReference type="Pfam" id="PF00355">
    <property type="entry name" value="Rieske"/>
    <property type="match status" value="1"/>
</dbReference>
<keyword evidence="3" id="KW-0408">Iron</keyword>
<dbReference type="SUPFAM" id="SSF50022">
    <property type="entry name" value="ISP domain"/>
    <property type="match status" value="1"/>
</dbReference>
<feature type="domain" description="Rieske" evidence="5">
    <location>
        <begin position="5"/>
        <end position="103"/>
    </location>
</feature>
<evidence type="ECO:0000256" key="3">
    <source>
        <dbReference type="ARBA" id="ARBA00023004"/>
    </source>
</evidence>
<dbReference type="RefSeq" id="WP_146647392.1">
    <property type="nucleotide sequence ID" value="NZ_CP012333.1"/>
</dbReference>
<dbReference type="PROSITE" id="PS51296">
    <property type="entry name" value="RIESKE"/>
    <property type="match status" value="1"/>
</dbReference>
<dbReference type="Proteomes" id="UP000064967">
    <property type="component" value="Chromosome"/>
</dbReference>
<evidence type="ECO:0000256" key="4">
    <source>
        <dbReference type="ARBA" id="ARBA00023014"/>
    </source>
</evidence>
<sequence>MGTRLVIATTEELPEAEPHLVVHDGVPYCVVKIGGEVKAYVAVCPHKDLAIVPLRLKRGRILCPHHGATFDPGTGKVVDDAGKDVPCGLCKVDVETDHDGLLCIEARKRHRKMLKKKERKRVEQAASKA</sequence>
<evidence type="ECO:0000256" key="2">
    <source>
        <dbReference type="ARBA" id="ARBA00022723"/>
    </source>
</evidence>
<dbReference type="Gene3D" id="2.102.10.10">
    <property type="entry name" value="Rieske [2Fe-2S] iron-sulphur domain"/>
    <property type="match status" value="1"/>
</dbReference>
<keyword evidence="2" id="KW-0479">Metal-binding</keyword>
<dbReference type="GO" id="GO:0046872">
    <property type="term" value="F:metal ion binding"/>
    <property type="evidence" value="ECO:0007669"/>
    <property type="project" value="UniProtKB-KW"/>
</dbReference>
<dbReference type="GO" id="GO:0051537">
    <property type="term" value="F:2 iron, 2 sulfur cluster binding"/>
    <property type="evidence" value="ECO:0007669"/>
    <property type="project" value="UniProtKB-KW"/>
</dbReference>
<evidence type="ECO:0000313" key="6">
    <source>
        <dbReference type="EMBL" id="AKU96041.1"/>
    </source>
</evidence>
<evidence type="ECO:0000259" key="5">
    <source>
        <dbReference type="PROSITE" id="PS51296"/>
    </source>
</evidence>
<keyword evidence="7" id="KW-1185">Reference proteome</keyword>
<dbReference type="KEGG" id="llu:AKJ09_02705"/>
<reference evidence="6 7" key="1">
    <citation type="submission" date="2015-08" db="EMBL/GenBank/DDBJ databases">
        <authorList>
            <person name="Babu N.S."/>
            <person name="Beckwith C.J."/>
            <person name="Beseler K.G."/>
            <person name="Brison A."/>
            <person name="Carone J.V."/>
            <person name="Caskin T.P."/>
            <person name="Diamond M."/>
            <person name="Durham M.E."/>
            <person name="Foxe J.M."/>
            <person name="Go M."/>
            <person name="Henderson B.A."/>
            <person name="Jones I.B."/>
            <person name="McGettigan J.A."/>
            <person name="Micheletti S.J."/>
            <person name="Nasrallah M.E."/>
            <person name="Ortiz D."/>
            <person name="Piller C.R."/>
            <person name="Privatt S.R."/>
            <person name="Schneider S.L."/>
            <person name="Sharp S."/>
            <person name="Smith T.C."/>
            <person name="Stanton J.D."/>
            <person name="Ullery H.E."/>
            <person name="Wilson R.J."/>
            <person name="Serrano M.G."/>
            <person name="Buck G."/>
            <person name="Lee V."/>
            <person name="Wang Y."/>
            <person name="Carvalho R."/>
            <person name="Voegtly L."/>
            <person name="Shi R."/>
            <person name="Duckworth R."/>
            <person name="Johnson A."/>
            <person name="Loviza R."/>
            <person name="Walstead R."/>
            <person name="Shah Z."/>
            <person name="Kiflezghi M."/>
            <person name="Wade K."/>
            <person name="Ball S.L."/>
            <person name="Bradley K.W."/>
            <person name="Asai D.J."/>
            <person name="Bowman C.A."/>
            <person name="Russell D.A."/>
            <person name="Pope W.H."/>
            <person name="Jacobs-Sera D."/>
            <person name="Hendrix R.W."/>
            <person name="Hatfull G.F."/>
        </authorList>
    </citation>
    <scope>NUCLEOTIDE SEQUENCE [LARGE SCALE GENOMIC DNA]</scope>
    <source>
        <strain evidence="6 7">DSM 27648</strain>
    </source>
</reference>